<proteinExistence type="predicted"/>
<dbReference type="Proteomes" id="UP000309561">
    <property type="component" value="Unassembled WGS sequence"/>
</dbReference>
<comment type="caution">
    <text evidence="1">The sequence shown here is derived from an EMBL/GenBank/DDBJ whole genome shotgun (WGS) entry which is preliminary data.</text>
</comment>
<dbReference type="OrthoDB" id="5368692at2"/>
<gene>
    <name evidence="1" type="ORF">FCU45_07600</name>
</gene>
<keyword evidence="2" id="KW-1185">Reference proteome</keyword>
<dbReference type="RefSeq" id="WP_137013930.1">
    <property type="nucleotide sequence ID" value="NZ_SZPX01000005.1"/>
</dbReference>
<dbReference type="EMBL" id="SZPX01000005">
    <property type="protein sequence ID" value="TKI69371.1"/>
    <property type="molecule type" value="Genomic_DNA"/>
</dbReference>
<accession>A0A4U2Z8R4</accession>
<name>A0A4U2Z8R4_9BACT</name>
<dbReference type="AlphaFoldDB" id="A0A4U2Z8R4"/>
<organism evidence="1 2">
    <name type="scientific">Sulfurimonas crateris</name>
    <dbReference type="NCBI Taxonomy" id="2574727"/>
    <lineage>
        <taxon>Bacteria</taxon>
        <taxon>Pseudomonadati</taxon>
        <taxon>Campylobacterota</taxon>
        <taxon>Epsilonproteobacteria</taxon>
        <taxon>Campylobacterales</taxon>
        <taxon>Sulfurimonadaceae</taxon>
        <taxon>Sulfurimonas</taxon>
    </lineage>
</organism>
<evidence type="ECO:0000313" key="1">
    <source>
        <dbReference type="EMBL" id="TKI69371.1"/>
    </source>
</evidence>
<reference evidence="1 2" key="1">
    <citation type="submission" date="2019-04" db="EMBL/GenBank/DDBJ databases">
        <title>Sulfurimonas crateris sp. nov. a facultative anaerobic sulfur-oxidizing chemolithautotrophic bacterium isolated from a terrestrial mud vulcano.</title>
        <authorList>
            <person name="Ratnikova N.M."/>
            <person name="Slobodkin A.I."/>
            <person name="Merkel A.Y."/>
            <person name="Novikov A."/>
            <person name="Bonch-Osmolovskaya E.A."/>
            <person name="Slobodkina G.B."/>
        </authorList>
    </citation>
    <scope>NUCLEOTIDE SEQUENCE [LARGE SCALE GENOMIC DNA]</scope>
    <source>
        <strain evidence="1 2">SN118</strain>
    </source>
</reference>
<evidence type="ECO:0000313" key="2">
    <source>
        <dbReference type="Proteomes" id="UP000309561"/>
    </source>
</evidence>
<protein>
    <submittedName>
        <fullName evidence="1">Uncharacterized protein</fullName>
    </submittedName>
</protein>
<sequence length="133" mass="15826">MGSKNRILLAMLTNLILHKLRNVFDSKELHITKAKLKKIEQKHEQVIFYLYDNNFQIILDSTIGVCSYKHDDSIYNFVSIVSNDIFLYSISTNNHFNYIGTFFKTDKRKLLKQCDNHIQFLNSKKRKIFEDFI</sequence>